<proteinExistence type="predicted"/>
<feature type="chain" id="PRO_5039006003" description="Secreted protein" evidence="1">
    <location>
        <begin position="22"/>
        <end position="147"/>
    </location>
</feature>
<feature type="signal peptide" evidence="1">
    <location>
        <begin position="1"/>
        <end position="21"/>
    </location>
</feature>
<evidence type="ECO:0000313" key="3">
    <source>
        <dbReference type="Proteomes" id="UP000586976"/>
    </source>
</evidence>
<name>A0A7W2HDZ2_9ACTN</name>
<evidence type="ECO:0008006" key="4">
    <source>
        <dbReference type="Google" id="ProtNLM"/>
    </source>
</evidence>
<accession>A0A7W2HDZ2</accession>
<evidence type="ECO:0000256" key="1">
    <source>
        <dbReference type="SAM" id="SignalP"/>
    </source>
</evidence>
<dbReference type="InterPro" id="IPR006311">
    <property type="entry name" value="TAT_signal"/>
</dbReference>
<dbReference type="PROSITE" id="PS51318">
    <property type="entry name" value="TAT"/>
    <property type="match status" value="1"/>
</dbReference>
<organism evidence="2 3">
    <name type="scientific">Streptomyces himalayensis subsp. aureolus</name>
    <dbReference type="NCBI Taxonomy" id="2758039"/>
    <lineage>
        <taxon>Bacteria</taxon>
        <taxon>Bacillati</taxon>
        <taxon>Actinomycetota</taxon>
        <taxon>Actinomycetes</taxon>
        <taxon>Kitasatosporales</taxon>
        <taxon>Streptomycetaceae</taxon>
        <taxon>Streptomyces</taxon>
        <taxon>Streptomyces himalayensis</taxon>
    </lineage>
</organism>
<protein>
    <recommendedName>
        <fullName evidence="4">Secreted protein</fullName>
    </recommendedName>
</protein>
<keyword evidence="3" id="KW-1185">Reference proteome</keyword>
<dbReference type="AlphaFoldDB" id="A0A7W2HDZ2"/>
<reference evidence="2 3" key="1">
    <citation type="submission" date="2020-07" db="EMBL/GenBank/DDBJ databases">
        <title>Streptomyces isolated from Indian soil.</title>
        <authorList>
            <person name="Mandal S."/>
            <person name="Maiti P.K."/>
        </authorList>
    </citation>
    <scope>NUCLEOTIDE SEQUENCE [LARGE SCALE GENOMIC DNA]</scope>
    <source>
        <strain evidence="2 3">PSKA54</strain>
    </source>
</reference>
<dbReference type="EMBL" id="JACEQY010000002">
    <property type="protein sequence ID" value="MBA4860312.1"/>
    <property type="molecule type" value="Genomic_DNA"/>
</dbReference>
<dbReference type="RefSeq" id="WP_181862454.1">
    <property type="nucleotide sequence ID" value="NZ_JACEQY010000002.1"/>
</dbReference>
<evidence type="ECO:0000313" key="2">
    <source>
        <dbReference type="EMBL" id="MBA4860312.1"/>
    </source>
</evidence>
<keyword evidence="1" id="KW-0732">Signal</keyword>
<comment type="caution">
    <text evidence="2">The sequence shown here is derived from an EMBL/GenBank/DDBJ whole genome shotgun (WGS) entry which is preliminary data.</text>
</comment>
<sequence length="147" mass="15496">MEKISRRAVLAGAATATIALALPVSTARAKPAREKEKSLAATTDCGELGSMQACATARQVQDVSGIRYEITNSGSEPASYSVWYVDVNGGPESGRRTISVDAGETAVGYFYGDLGHCFTLHVCSAAEGEEDQCLILGPVCAEYPSEW</sequence>
<dbReference type="Proteomes" id="UP000586976">
    <property type="component" value="Unassembled WGS sequence"/>
</dbReference>
<gene>
    <name evidence="2" type="ORF">H1V43_02715</name>
</gene>